<evidence type="ECO:0000256" key="1">
    <source>
        <dbReference type="SAM" id="MobiDB-lite"/>
    </source>
</evidence>
<reference evidence="2" key="1">
    <citation type="submission" date="2019-09" db="EMBL/GenBank/DDBJ databases">
        <title>Draft genome information of white flower Hibiscus syriacus.</title>
        <authorList>
            <person name="Kim Y.-M."/>
        </authorList>
    </citation>
    <scope>NUCLEOTIDE SEQUENCE [LARGE SCALE GENOMIC DNA]</scope>
    <source>
        <strain evidence="2">YM2019G1</strain>
    </source>
</reference>
<dbReference type="GO" id="GO:0004386">
    <property type="term" value="F:helicase activity"/>
    <property type="evidence" value="ECO:0007669"/>
    <property type="project" value="UniProtKB-KW"/>
</dbReference>
<evidence type="ECO:0000313" key="3">
    <source>
        <dbReference type="Proteomes" id="UP000436088"/>
    </source>
</evidence>
<accession>A0A6A3D6J2</accession>
<dbReference type="InterPro" id="IPR044559">
    <property type="entry name" value="WOX13-like"/>
</dbReference>
<dbReference type="AlphaFoldDB" id="A0A6A3D6J2"/>
<evidence type="ECO:0000313" key="2">
    <source>
        <dbReference type="EMBL" id="KAE8734879.1"/>
    </source>
</evidence>
<name>A0A6A3D6J2_HIBSY</name>
<dbReference type="Proteomes" id="UP000436088">
    <property type="component" value="Unassembled WGS sequence"/>
</dbReference>
<keyword evidence="3" id="KW-1185">Reference proteome</keyword>
<dbReference type="PANTHER" id="PTHR46777:SF15">
    <property type="entry name" value="WUSCHEL-RELATED HOMEOBOX 8-LIKE"/>
    <property type="match status" value="1"/>
</dbReference>
<protein>
    <submittedName>
        <fullName evidence="2">RAD3-like DNA-binding helicase protein, putative isoform 1</fullName>
    </submittedName>
</protein>
<organism evidence="2 3">
    <name type="scientific">Hibiscus syriacus</name>
    <name type="common">Rose of Sharon</name>
    <dbReference type="NCBI Taxonomy" id="106335"/>
    <lineage>
        <taxon>Eukaryota</taxon>
        <taxon>Viridiplantae</taxon>
        <taxon>Streptophyta</taxon>
        <taxon>Embryophyta</taxon>
        <taxon>Tracheophyta</taxon>
        <taxon>Spermatophyta</taxon>
        <taxon>Magnoliopsida</taxon>
        <taxon>eudicotyledons</taxon>
        <taxon>Gunneridae</taxon>
        <taxon>Pentapetalae</taxon>
        <taxon>rosids</taxon>
        <taxon>malvids</taxon>
        <taxon>Malvales</taxon>
        <taxon>Malvaceae</taxon>
        <taxon>Malvoideae</taxon>
        <taxon>Hibiscus</taxon>
    </lineage>
</organism>
<dbReference type="GO" id="GO:0003700">
    <property type="term" value="F:DNA-binding transcription factor activity"/>
    <property type="evidence" value="ECO:0007669"/>
    <property type="project" value="InterPro"/>
</dbReference>
<dbReference type="EMBL" id="VEPZ02000056">
    <property type="protein sequence ID" value="KAE8734879.1"/>
    <property type="molecule type" value="Genomic_DNA"/>
</dbReference>
<proteinExistence type="predicted"/>
<sequence length="168" mass="18835">MEWENQELQQAEEYLQYQIQNGVCGKVMIDEQIEELRKQIVAHASISEQLAELRKSISPHQDFTGIRLGNLYCDPVSASICQKITSRQRWTPTANRRARSKRKSQAPTASGEALSGSEDSGTKDKRTKPVSSGLIDNIANRAESIYFQNSDTAIDQLIGKVESPRILL</sequence>
<dbReference type="GO" id="GO:0003677">
    <property type="term" value="F:DNA binding"/>
    <property type="evidence" value="ECO:0007669"/>
    <property type="project" value="UniProtKB-KW"/>
</dbReference>
<feature type="region of interest" description="Disordered" evidence="1">
    <location>
        <begin position="88"/>
        <end position="130"/>
    </location>
</feature>
<gene>
    <name evidence="2" type="ORF">F3Y22_tig00000662pilonHSYRG00004</name>
</gene>
<comment type="caution">
    <text evidence="2">The sequence shown here is derived from an EMBL/GenBank/DDBJ whole genome shotgun (WGS) entry which is preliminary data.</text>
</comment>
<dbReference type="PANTHER" id="PTHR46777">
    <property type="entry name" value="WUSCHEL-RELATED HOMEOBOX 13"/>
    <property type="match status" value="1"/>
</dbReference>